<keyword evidence="4 9" id="KW-0378">Hydrolase</keyword>
<comment type="similarity">
    <text evidence="1 9">Belongs to the peptidase M3 family.</text>
</comment>
<dbReference type="Gene3D" id="1.20.1050.40">
    <property type="entry name" value="Endopeptidase. Chain P, domain 1"/>
    <property type="match status" value="1"/>
</dbReference>
<keyword evidence="3 9" id="KW-0479">Metal-binding</keyword>
<evidence type="ECO:0000256" key="6">
    <source>
        <dbReference type="ARBA" id="ARBA00023049"/>
    </source>
</evidence>
<dbReference type="GO" id="GO:0004222">
    <property type="term" value="F:metalloendopeptidase activity"/>
    <property type="evidence" value="ECO:0007669"/>
    <property type="project" value="UniProtKB-EC"/>
</dbReference>
<evidence type="ECO:0000256" key="7">
    <source>
        <dbReference type="ARBA" id="ARBA00024603"/>
    </source>
</evidence>
<dbReference type="InterPro" id="IPR024080">
    <property type="entry name" value="Neurolysin/TOP_N"/>
</dbReference>
<dbReference type="Pfam" id="PF19310">
    <property type="entry name" value="TOP_N"/>
    <property type="match status" value="1"/>
</dbReference>
<dbReference type="Gene3D" id="3.40.390.10">
    <property type="entry name" value="Collagenase (Catalytic Domain)"/>
    <property type="match status" value="1"/>
</dbReference>
<name>A0A4R2EGQ7_9BACT</name>
<dbReference type="Pfam" id="PF01432">
    <property type="entry name" value="Peptidase_M3"/>
    <property type="match status" value="1"/>
</dbReference>
<gene>
    <name evidence="12" type="ORF">CLV25_10750</name>
</gene>
<dbReference type="InterPro" id="IPR001567">
    <property type="entry name" value="Pept_M3A_M3B_dom"/>
</dbReference>
<dbReference type="EMBL" id="SLWB01000007">
    <property type="protein sequence ID" value="TCN67591.1"/>
    <property type="molecule type" value="Genomic_DNA"/>
</dbReference>
<dbReference type="InterPro" id="IPR034005">
    <property type="entry name" value="M3A_DCP"/>
</dbReference>
<accession>A0A4R2EGQ7</accession>
<keyword evidence="2 9" id="KW-0645">Protease</keyword>
<dbReference type="GO" id="GO:0004180">
    <property type="term" value="F:carboxypeptidase activity"/>
    <property type="evidence" value="ECO:0007669"/>
    <property type="project" value="TreeGrafter"/>
</dbReference>
<evidence type="ECO:0000259" key="11">
    <source>
        <dbReference type="Pfam" id="PF19310"/>
    </source>
</evidence>
<dbReference type="InterPro" id="IPR024079">
    <property type="entry name" value="MetalloPept_cat_dom_sf"/>
</dbReference>
<dbReference type="FunFam" id="3.40.390.10:FF:000009">
    <property type="entry name" value="Oligopeptidase A"/>
    <property type="match status" value="1"/>
</dbReference>
<sequence>MSTIAETKEKEKVANPLLVEWNTPFQTPPFEQFKPEHYVPAFKEIIAKAKKHVDNIVASKAAPTFENTIVALERSSEDLERVANVFFNLNSAETSEQLQAVAREVAPMLSDFSNDISLNPKLFAKVKAVYDKRSTLKLDDEQQMLLEKTYKGFVRSGANLDEKSKERYRQISKELSDLSLQFDENVLAETNGFVLHITNEADLAGLPEGAREMAKGIAQSKNLEGWAFDLSMPSYMAFMKYADKRELREKLFKAYGSRGFQDNKYNNQQIVAKTVNLRLEMAQLLGYKSYADYVLEERMAQSADKVNGLLKQLLNASLPAGKKEVEEVAQFAKESGASFELQRWDWTYYSEKLKDKKYSVSDELIKPYFQLEKVRDGVLNLASKLYGITFKKNAGIPVYNKDVEAYEVYDKDGKLLSVLYMDYYPRASKNGGAWMTNYRSQYNDGKKDVRPVVSLVFNFNKPTESRPSLLTFGELETFLHEFGHGLHGMFANGKYASLSGTSVYRDFVELPSQIMENWAVEKEFLDSFACHYQTGEKIPQDLINKIKESSNFQAGYASLRQLSFGLLDMAWHSQVAAFTGSVIDFERTATSATDILPAVDGTAISSAFSHIFAGGYAAGYYGYKWAEVLDADAYSLFKKNGIFDTKTAQSFRDNILSKGGTLHPMKLYVKFRGQEPTIDALLERSGLKN</sequence>
<evidence type="ECO:0000256" key="9">
    <source>
        <dbReference type="RuleBase" id="RU003435"/>
    </source>
</evidence>
<evidence type="ECO:0000259" key="10">
    <source>
        <dbReference type="Pfam" id="PF01432"/>
    </source>
</evidence>
<dbReference type="Gene3D" id="1.10.1370.10">
    <property type="entry name" value="Neurolysin, domain 3"/>
    <property type="match status" value="1"/>
</dbReference>
<dbReference type="GO" id="GO:0005829">
    <property type="term" value="C:cytosol"/>
    <property type="evidence" value="ECO:0007669"/>
    <property type="project" value="UniProtKB-ARBA"/>
</dbReference>
<dbReference type="InterPro" id="IPR045090">
    <property type="entry name" value="Pept_M3A_M3B"/>
</dbReference>
<comment type="caution">
    <text evidence="12">The sequence shown here is derived from an EMBL/GenBank/DDBJ whole genome shotgun (WGS) entry which is preliminary data.</text>
</comment>
<dbReference type="GO" id="GO:0046872">
    <property type="term" value="F:metal ion binding"/>
    <property type="evidence" value="ECO:0007669"/>
    <property type="project" value="UniProtKB-UniRule"/>
</dbReference>
<dbReference type="Proteomes" id="UP000294830">
    <property type="component" value="Unassembled WGS sequence"/>
</dbReference>
<feature type="domain" description="Peptidase M3A/M3B catalytic" evidence="10">
    <location>
        <begin position="238"/>
        <end position="686"/>
    </location>
</feature>
<evidence type="ECO:0000256" key="3">
    <source>
        <dbReference type="ARBA" id="ARBA00022723"/>
    </source>
</evidence>
<evidence type="ECO:0000256" key="2">
    <source>
        <dbReference type="ARBA" id="ARBA00022670"/>
    </source>
</evidence>
<organism evidence="12 13">
    <name type="scientific">Acetobacteroides hydrogenigenes</name>
    <dbReference type="NCBI Taxonomy" id="979970"/>
    <lineage>
        <taxon>Bacteria</taxon>
        <taxon>Pseudomonadati</taxon>
        <taxon>Bacteroidota</taxon>
        <taxon>Bacteroidia</taxon>
        <taxon>Bacteroidales</taxon>
        <taxon>Rikenellaceae</taxon>
        <taxon>Acetobacteroides</taxon>
    </lineage>
</organism>
<protein>
    <recommendedName>
        <fullName evidence="8">oligopeptidase A</fullName>
        <ecNumber evidence="8">3.4.24.70</ecNumber>
    </recommendedName>
</protein>
<keyword evidence="6 9" id="KW-0482">Metalloprotease</keyword>
<evidence type="ECO:0000256" key="5">
    <source>
        <dbReference type="ARBA" id="ARBA00022833"/>
    </source>
</evidence>
<dbReference type="RefSeq" id="WP_243649610.1">
    <property type="nucleotide sequence ID" value="NZ_SLWB01000007.1"/>
</dbReference>
<evidence type="ECO:0000313" key="13">
    <source>
        <dbReference type="Proteomes" id="UP000294830"/>
    </source>
</evidence>
<dbReference type="SUPFAM" id="SSF55486">
    <property type="entry name" value="Metalloproteases ('zincins'), catalytic domain"/>
    <property type="match status" value="1"/>
</dbReference>
<evidence type="ECO:0000313" key="12">
    <source>
        <dbReference type="EMBL" id="TCN67591.1"/>
    </source>
</evidence>
<keyword evidence="13" id="KW-1185">Reference proteome</keyword>
<keyword evidence="5 9" id="KW-0862">Zinc</keyword>
<feature type="domain" description="Oligopeptidase A N-terminal" evidence="11">
    <location>
        <begin position="43"/>
        <end position="164"/>
    </location>
</feature>
<evidence type="ECO:0000256" key="4">
    <source>
        <dbReference type="ARBA" id="ARBA00022801"/>
    </source>
</evidence>
<evidence type="ECO:0000256" key="8">
    <source>
        <dbReference type="ARBA" id="ARBA00026100"/>
    </source>
</evidence>
<dbReference type="InterPro" id="IPR024077">
    <property type="entry name" value="Neurolysin/TOP_dom2"/>
</dbReference>
<dbReference type="InterPro" id="IPR045666">
    <property type="entry name" value="OpdA_N"/>
</dbReference>
<proteinExistence type="inferred from homology"/>
<comment type="cofactor">
    <cofactor evidence="9">
        <name>Zn(2+)</name>
        <dbReference type="ChEBI" id="CHEBI:29105"/>
    </cofactor>
    <text evidence="9">Binds 1 zinc ion.</text>
</comment>
<dbReference type="EC" id="3.4.24.70" evidence="8"/>
<dbReference type="GO" id="GO:0006508">
    <property type="term" value="P:proteolysis"/>
    <property type="evidence" value="ECO:0007669"/>
    <property type="project" value="UniProtKB-KW"/>
</dbReference>
<comment type="catalytic activity">
    <reaction evidence="7">
        <text>Hydrolysis of oligopeptides, with broad specificity. Gly or Ala commonly occur as P1 or P1' residues, but more distant residues are also important, as is shown by the fact that Z-Gly-Pro-Gly-|-Gly-Pro-Ala is cleaved, but not Z-(Gly)(5).</text>
        <dbReference type="EC" id="3.4.24.70"/>
    </reaction>
</comment>
<dbReference type="AlphaFoldDB" id="A0A4R2EGQ7"/>
<dbReference type="CDD" id="cd06456">
    <property type="entry name" value="M3A_DCP"/>
    <property type="match status" value="1"/>
</dbReference>
<dbReference type="PANTHER" id="PTHR43660:SF1">
    <property type="entry name" value="DIPEPTIDYL CARBOXYPEPTIDASE"/>
    <property type="match status" value="1"/>
</dbReference>
<reference evidence="12 13" key="1">
    <citation type="submission" date="2019-03" db="EMBL/GenBank/DDBJ databases">
        <title>Genomic Encyclopedia of Archaeal and Bacterial Type Strains, Phase II (KMG-II): from individual species to whole genera.</title>
        <authorList>
            <person name="Goeker M."/>
        </authorList>
    </citation>
    <scope>NUCLEOTIDE SEQUENCE [LARGE SCALE GENOMIC DNA]</scope>
    <source>
        <strain evidence="12 13">RL-C</strain>
    </source>
</reference>
<dbReference type="PANTHER" id="PTHR43660">
    <property type="entry name" value="DIPEPTIDYL CARBOXYPEPTIDASE"/>
    <property type="match status" value="1"/>
</dbReference>
<evidence type="ECO:0000256" key="1">
    <source>
        <dbReference type="ARBA" id="ARBA00006040"/>
    </source>
</evidence>